<dbReference type="CDD" id="cd00093">
    <property type="entry name" value="HTH_XRE"/>
    <property type="match status" value="1"/>
</dbReference>
<evidence type="ECO:0000313" key="7">
    <source>
        <dbReference type="Proteomes" id="UP000006565"/>
    </source>
</evidence>
<dbReference type="Gene3D" id="3.10.580.10">
    <property type="entry name" value="CBS-domain"/>
    <property type="match status" value="1"/>
</dbReference>
<dbReference type="SMART" id="SM00116">
    <property type="entry name" value="CBS"/>
    <property type="match status" value="2"/>
</dbReference>
<accession>E1RJV3</accession>
<dbReference type="SMART" id="SM00530">
    <property type="entry name" value="HTH_XRE"/>
    <property type="match status" value="1"/>
</dbReference>
<keyword evidence="1 3" id="KW-0129">CBS domain</keyword>
<sequence length="184" mass="20065">MHIPTPGEIRDKRVKLGLTQTDVAKRSRLSQSMVARIEAGTVDPRVSTLQKIVGVLLDAERSMITAGDLMHQPVICINSEKTLASTIEIMEKHGISQIPVIDEGVPVGCISESAIINAMEEGKINKTKDHLVSDFMEEGFPTVPPSTDIETIVHMLHNSHAILVLEKGKVSGVITKHDLMSMIV</sequence>
<dbReference type="Pfam" id="PF00571">
    <property type="entry name" value="CBS"/>
    <property type="match status" value="2"/>
</dbReference>
<dbReference type="PIRSF" id="PIRSF037253">
    <property type="entry name" value="HTH_CBS_prd"/>
    <property type="match status" value="1"/>
</dbReference>
<dbReference type="PANTHER" id="PTHR43080:SF4">
    <property type="entry name" value="CRO-LIKE PROTEIN"/>
    <property type="match status" value="1"/>
</dbReference>
<evidence type="ECO:0000256" key="2">
    <source>
        <dbReference type="ARBA" id="ARBA00023167"/>
    </source>
</evidence>
<dbReference type="GO" id="GO:0009086">
    <property type="term" value="P:methionine biosynthetic process"/>
    <property type="evidence" value="ECO:0007669"/>
    <property type="project" value="UniProtKB-KW"/>
</dbReference>
<dbReference type="SUPFAM" id="SSF47413">
    <property type="entry name" value="lambda repressor-like DNA-binding domains"/>
    <property type="match status" value="1"/>
</dbReference>
<keyword evidence="2" id="KW-0486">Methionine biosynthesis</keyword>
<dbReference type="Proteomes" id="UP000006565">
    <property type="component" value="Chromosome"/>
</dbReference>
<dbReference type="InterPro" id="IPR046342">
    <property type="entry name" value="CBS_dom_sf"/>
</dbReference>
<dbReference type="InterPro" id="IPR017158">
    <property type="entry name" value="Tscrpt-reg_CBS-contain_prd"/>
</dbReference>
<organism evidence="6 7">
    <name type="scientific">Methanolacinia petrolearia (strain DSM 11571 / OCM 486 / SEBR 4847)</name>
    <name type="common">Methanoplanus petrolearius</name>
    <dbReference type="NCBI Taxonomy" id="679926"/>
    <lineage>
        <taxon>Archaea</taxon>
        <taxon>Methanobacteriati</taxon>
        <taxon>Methanobacteriota</taxon>
        <taxon>Stenosarchaea group</taxon>
        <taxon>Methanomicrobia</taxon>
        <taxon>Methanomicrobiales</taxon>
        <taxon>Methanomicrobiaceae</taxon>
        <taxon>Methanolacinia</taxon>
    </lineage>
</organism>
<dbReference type="InterPro" id="IPR010982">
    <property type="entry name" value="Lambda_DNA-bd_dom_sf"/>
</dbReference>
<dbReference type="InterPro" id="IPR051257">
    <property type="entry name" value="Diverse_CBS-Domain"/>
</dbReference>
<dbReference type="EMBL" id="CP002117">
    <property type="protein sequence ID" value="ADN36837.1"/>
    <property type="molecule type" value="Genomic_DNA"/>
</dbReference>
<feature type="domain" description="CBS" evidence="5">
    <location>
        <begin position="70"/>
        <end position="127"/>
    </location>
</feature>
<dbReference type="OrthoDB" id="30763at2157"/>
<keyword evidence="7" id="KW-1185">Reference proteome</keyword>
<gene>
    <name evidence="6" type="ordered locus">Mpet_2089</name>
</gene>
<dbReference type="eggNOG" id="arCOG00608">
    <property type="taxonomic scope" value="Archaea"/>
</dbReference>
<dbReference type="PROSITE" id="PS50943">
    <property type="entry name" value="HTH_CROC1"/>
    <property type="match status" value="1"/>
</dbReference>
<reference evidence="6 7" key="1">
    <citation type="journal article" date="2010" name="Stand. Genomic Sci.">
        <title>Complete genome sequence of Methanoplanus petrolearius type strain (SEBR 4847).</title>
        <authorList>
            <person name="Brambilla E."/>
            <person name="Djao O.D."/>
            <person name="Daligault H."/>
            <person name="Lapidus A."/>
            <person name="Lucas S."/>
            <person name="Hammon N."/>
            <person name="Nolan M."/>
            <person name="Tice H."/>
            <person name="Cheng J.F."/>
            <person name="Han C."/>
            <person name="Tapia R."/>
            <person name="Goodwin L."/>
            <person name="Pitluck S."/>
            <person name="Liolios K."/>
            <person name="Ivanova N."/>
            <person name="Mavromatis K."/>
            <person name="Mikhailova N."/>
            <person name="Pati A."/>
            <person name="Chen A."/>
            <person name="Palaniappan K."/>
            <person name="Land M."/>
            <person name="Hauser L."/>
            <person name="Chang Y.J."/>
            <person name="Jeffries C.D."/>
            <person name="Rohde M."/>
            <person name="Spring S."/>
            <person name="Sikorski J."/>
            <person name="Goker M."/>
            <person name="Woyke T."/>
            <person name="Bristow J."/>
            <person name="Eisen J.A."/>
            <person name="Markowitz V."/>
            <person name="Hugenholtz P."/>
            <person name="Kyrpides N.C."/>
            <person name="Klenk H.P."/>
        </authorList>
    </citation>
    <scope>NUCLEOTIDE SEQUENCE [LARGE SCALE GENOMIC DNA]</scope>
    <source>
        <strain evidence="7">DSM 11571 / OCM 486 / SEBR 4847</strain>
    </source>
</reference>
<dbReference type="GO" id="GO:0003677">
    <property type="term" value="F:DNA binding"/>
    <property type="evidence" value="ECO:0007669"/>
    <property type="project" value="InterPro"/>
</dbReference>
<evidence type="ECO:0000256" key="1">
    <source>
        <dbReference type="ARBA" id="ARBA00023122"/>
    </source>
</evidence>
<dbReference type="PANTHER" id="PTHR43080">
    <property type="entry name" value="CBS DOMAIN-CONTAINING PROTEIN CBSX3, MITOCHONDRIAL"/>
    <property type="match status" value="1"/>
</dbReference>
<dbReference type="Pfam" id="PF01381">
    <property type="entry name" value="HTH_3"/>
    <property type="match status" value="1"/>
</dbReference>
<dbReference type="AlphaFoldDB" id="E1RJV3"/>
<dbReference type="InterPro" id="IPR001387">
    <property type="entry name" value="Cro/C1-type_HTH"/>
</dbReference>
<dbReference type="SUPFAM" id="SSF54631">
    <property type="entry name" value="CBS-domain pair"/>
    <property type="match status" value="1"/>
</dbReference>
<name>E1RJV3_METP4</name>
<dbReference type="InterPro" id="IPR000644">
    <property type="entry name" value="CBS_dom"/>
</dbReference>
<evidence type="ECO:0000259" key="5">
    <source>
        <dbReference type="PROSITE" id="PS51371"/>
    </source>
</evidence>
<protein>
    <submittedName>
        <fullName evidence="6">Transcriptional regulator, XRE family</fullName>
    </submittedName>
</protein>
<dbReference type="Gene3D" id="1.10.260.40">
    <property type="entry name" value="lambda repressor-like DNA-binding domains"/>
    <property type="match status" value="1"/>
</dbReference>
<feature type="domain" description="HTH cro/C1-type" evidence="4">
    <location>
        <begin position="9"/>
        <end position="62"/>
    </location>
</feature>
<dbReference type="PROSITE" id="PS51371">
    <property type="entry name" value="CBS"/>
    <property type="match status" value="2"/>
</dbReference>
<feature type="domain" description="CBS" evidence="5">
    <location>
        <begin position="136"/>
        <end position="184"/>
    </location>
</feature>
<dbReference type="KEGG" id="mpi:Mpet_2089"/>
<dbReference type="STRING" id="679926.Mpet_2089"/>
<evidence type="ECO:0000259" key="4">
    <source>
        <dbReference type="PROSITE" id="PS50943"/>
    </source>
</evidence>
<dbReference type="HOGENOM" id="CLU_116133_0_0_2"/>
<dbReference type="GeneID" id="9744570"/>
<proteinExistence type="predicted"/>
<evidence type="ECO:0000313" key="6">
    <source>
        <dbReference type="EMBL" id="ADN36837.1"/>
    </source>
</evidence>
<dbReference type="RefSeq" id="WP_013330014.1">
    <property type="nucleotide sequence ID" value="NC_014507.1"/>
</dbReference>
<keyword evidence="2" id="KW-0028">Amino-acid biosynthesis</keyword>
<evidence type="ECO:0000256" key="3">
    <source>
        <dbReference type="PROSITE-ProRule" id="PRU00703"/>
    </source>
</evidence>